<comment type="caution">
    <text evidence="7">The sequence shown here is derived from an EMBL/GenBank/DDBJ whole genome shotgun (WGS) entry which is preliminary data.</text>
</comment>
<keyword evidence="3" id="KW-0479">Metal-binding</keyword>
<dbReference type="GO" id="GO:0047971">
    <property type="term" value="F:guanidinobutyrase activity"/>
    <property type="evidence" value="ECO:0007669"/>
    <property type="project" value="UniProtKB-ARBA"/>
</dbReference>
<organism evidence="7 8">
    <name type="scientific">Patella caerulea</name>
    <name type="common">Rayed Mediterranean limpet</name>
    <dbReference type="NCBI Taxonomy" id="87958"/>
    <lineage>
        <taxon>Eukaryota</taxon>
        <taxon>Metazoa</taxon>
        <taxon>Spiralia</taxon>
        <taxon>Lophotrochozoa</taxon>
        <taxon>Mollusca</taxon>
        <taxon>Gastropoda</taxon>
        <taxon>Patellogastropoda</taxon>
        <taxon>Patelloidea</taxon>
        <taxon>Patellidae</taxon>
        <taxon>Patella</taxon>
    </lineage>
</organism>
<dbReference type="GO" id="GO:0008783">
    <property type="term" value="F:agmatinase activity"/>
    <property type="evidence" value="ECO:0007669"/>
    <property type="project" value="TreeGrafter"/>
</dbReference>
<dbReference type="Pfam" id="PF00491">
    <property type="entry name" value="Arginase"/>
    <property type="match status" value="1"/>
</dbReference>
<dbReference type="InterPro" id="IPR006035">
    <property type="entry name" value="Ureohydrolase"/>
</dbReference>
<dbReference type="InterPro" id="IPR005925">
    <property type="entry name" value="Agmatinase-rel"/>
</dbReference>
<dbReference type="EMBL" id="JAZGQO010000018">
    <property type="protein sequence ID" value="KAK6167891.1"/>
    <property type="molecule type" value="Genomic_DNA"/>
</dbReference>
<keyword evidence="8" id="KW-1185">Reference proteome</keyword>
<proteinExistence type="inferred from homology"/>
<dbReference type="PROSITE" id="PS51409">
    <property type="entry name" value="ARGINASE_2"/>
    <property type="match status" value="1"/>
</dbReference>
<evidence type="ECO:0000256" key="2">
    <source>
        <dbReference type="ARBA" id="ARBA00009227"/>
    </source>
</evidence>
<dbReference type="CDD" id="cd11592">
    <property type="entry name" value="Agmatinase_PAH"/>
    <property type="match status" value="1"/>
</dbReference>
<name>A0AAN8GCY7_PATCE</name>
<dbReference type="Gene3D" id="3.40.800.10">
    <property type="entry name" value="Ureohydrolase domain"/>
    <property type="match status" value="1"/>
</dbReference>
<accession>A0AAN8GCY7</accession>
<evidence type="ECO:0008006" key="9">
    <source>
        <dbReference type="Google" id="ProtNLM"/>
    </source>
</evidence>
<dbReference type="Proteomes" id="UP001347796">
    <property type="component" value="Unassembled WGS sequence"/>
</dbReference>
<evidence type="ECO:0000256" key="1">
    <source>
        <dbReference type="ARBA" id="ARBA00001936"/>
    </source>
</evidence>
<evidence type="ECO:0000313" key="7">
    <source>
        <dbReference type="EMBL" id="KAK6167891.1"/>
    </source>
</evidence>
<dbReference type="PANTHER" id="PTHR11358">
    <property type="entry name" value="ARGINASE/AGMATINASE"/>
    <property type="match status" value="1"/>
</dbReference>
<dbReference type="InterPro" id="IPR020855">
    <property type="entry name" value="Ureohydrolase_Mn_BS"/>
</dbReference>
<reference evidence="7 8" key="1">
    <citation type="submission" date="2024-01" db="EMBL/GenBank/DDBJ databases">
        <title>The genome of the rayed Mediterranean limpet Patella caerulea (Linnaeus, 1758).</title>
        <authorList>
            <person name="Anh-Thu Weber A."/>
            <person name="Halstead-Nussloch G."/>
        </authorList>
    </citation>
    <scope>NUCLEOTIDE SEQUENCE [LARGE SCALE GENOMIC DNA]</scope>
    <source>
        <strain evidence="7">AATW-2023a</strain>
        <tissue evidence="7">Whole specimen</tissue>
    </source>
</reference>
<protein>
    <recommendedName>
        <fullName evidence="9">Agmatinase</fullName>
    </recommendedName>
</protein>
<dbReference type="PANTHER" id="PTHR11358:SF26">
    <property type="entry name" value="GUANIDINO ACID HYDROLASE, MITOCHONDRIAL"/>
    <property type="match status" value="1"/>
</dbReference>
<dbReference type="GO" id="GO:0046872">
    <property type="term" value="F:metal ion binding"/>
    <property type="evidence" value="ECO:0007669"/>
    <property type="project" value="UniProtKB-KW"/>
</dbReference>
<dbReference type="PROSITE" id="PS01053">
    <property type="entry name" value="ARGINASE_1"/>
    <property type="match status" value="1"/>
</dbReference>
<keyword evidence="4 6" id="KW-0378">Hydrolase</keyword>
<sequence length="377" mass="41592">MFLRASSRFLARSAGVMKNDVSIFRYENSVCIKDRNRSRMLTRNKPLITYFRSISTTNYYRQLNQPLHPETLPRPGGIATMMRLPYQETADGLDACFVGVPMDIGTGYRSGTRFGPRHIRHESVILRAVNCSTGAEPFDSLQVADIGDVNLCMYDVQEACRNIEDQFKTIVGTGCKPLIMGGDHTITYPILKALKNKYGPVGLIQVDAHPDTSDSITGHKILHSTPIRRALEDGCLIAHKVVQIGLRGGGYSPDNFKWGKRQGFKVVRAEDCWHKSLVPLMAEIREMMGDSPVYLTFDIDGLDPSVAPGTGVIEQGGLTGIQGLEIIRGCKGLSLVGGDVTEICPQFDPTGRTCRLGADLLYELLCVLPGVKYHDLQ</sequence>
<evidence type="ECO:0000256" key="4">
    <source>
        <dbReference type="ARBA" id="ARBA00022801"/>
    </source>
</evidence>
<dbReference type="AlphaFoldDB" id="A0AAN8GCY7"/>
<dbReference type="GO" id="GO:0033389">
    <property type="term" value="P:putrescine biosynthetic process from arginine, via agmatine"/>
    <property type="evidence" value="ECO:0007669"/>
    <property type="project" value="TreeGrafter"/>
</dbReference>
<evidence type="ECO:0000256" key="6">
    <source>
        <dbReference type="RuleBase" id="RU003684"/>
    </source>
</evidence>
<dbReference type="SUPFAM" id="SSF52768">
    <property type="entry name" value="Arginase/deacetylase"/>
    <property type="match status" value="1"/>
</dbReference>
<dbReference type="FunFam" id="3.40.800.10:FF:000002">
    <property type="entry name" value="Agmatinase"/>
    <property type="match status" value="1"/>
</dbReference>
<comment type="cofactor">
    <cofactor evidence="1">
        <name>Mn(2+)</name>
        <dbReference type="ChEBI" id="CHEBI:29035"/>
    </cofactor>
</comment>
<gene>
    <name evidence="7" type="ORF">SNE40_021820</name>
</gene>
<comment type="similarity">
    <text evidence="2">Belongs to the arginase family. Agmatinase subfamily.</text>
</comment>
<keyword evidence="5" id="KW-0464">Manganese</keyword>
<evidence type="ECO:0000313" key="8">
    <source>
        <dbReference type="Proteomes" id="UP001347796"/>
    </source>
</evidence>
<evidence type="ECO:0000256" key="3">
    <source>
        <dbReference type="ARBA" id="ARBA00022723"/>
    </source>
</evidence>
<dbReference type="InterPro" id="IPR023696">
    <property type="entry name" value="Ureohydrolase_dom_sf"/>
</dbReference>
<evidence type="ECO:0000256" key="5">
    <source>
        <dbReference type="ARBA" id="ARBA00023211"/>
    </source>
</evidence>
<dbReference type="PRINTS" id="PR00116">
    <property type="entry name" value="ARGINASE"/>
</dbReference>
<dbReference type="NCBIfam" id="TIGR01230">
    <property type="entry name" value="agmatinase"/>
    <property type="match status" value="1"/>
</dbReference>